<dbReference type="PANTHER" id="PTHR32305:SF15">
    <property type="entry name" value="PROTEIN RHSA-RELATED"/>
    <property type="match status" value="1"/>
</dbReference>
<dbReference type="Gene3D" id="2.180.10.10">
    <property type="entry name" value="RHS repeat-associated core"/>
    <property type="match status" value="1"/>
</dbReference>
<proteinExistence type="predicted"/>
<dbReference type="NCBIfam" id="TIGR03696">
    <property type="entry name" value="Rhs_assc_core"/>
    <property type="match status" value="1"/>
</dbReference>
<dbReference type="PANTHER" id="PTHR32305">
    <property type="match status" value="1"/>
</dbReference>
<sequence length="125" mass="14014">MVEYKYDAWGNHAVLDANGADIASATHIGNLNPFRYRGYYYDTETGLYFLKTRYYDPEVGRFITIDDISYIDPETINGLNLYAYCGNNPVMRVDENGNAWWEWLVGALLVIAVTAAVVVTAEAAA</sequence>
<dbReference type="InterPro" id="IPR022385">
    <property type="entry name" value="Rhs_assc_core"/>
</dbReference>
<keyword evidence="1" id="KW-0677">Repeat</keyword>
<keyword evidence="2" id="KW-1133">Transmembrane helix</keyword>
<gene>
    <name evidence="4" type="ORF">H9726_04550</name>
</gene>
<comment type="caution">
    <text evidence="4">The sequence shown here is derived from an EMBL/GenBank/DDBJ whole genome shotgun (WGS) entry which is preliminary data.</text>
</comment>
<feature type="domain" description="Teneurin-like YD-shell" evidence="3">
    <location>
        <begin position="31"/>
        <end position="90"/>
    </location>
</feature>
<reference evidence="4" key="1">
    <citation type="journal article" date="2021" name="PeerJ">
        <title>Extensive microbial diversity within the chicken gut microbiome revealed by metagenomics and culture.</title>
        <authorList>
            <person name="Gilroy R."/>
            <person name="Ravi A."/>
            <person name="Getino M."/>
            <person name="Pursley I."/>
            <person name="Horton D.L."/>
            <person name="Alikhan N.F."/>
            <person name="Baker D."/>
            <person name="Gharbi K."/>
            <person name="Hall N."/>
            <person name="Watson M."/>
            <person name="Adriaenssens E.M."/>
            <person name="Foster-Nyarko E."/>
            <person name="Jarju S."/>
            <person name="Secka A."/>
            <person name="Antonio M."/>
            <person name="Oren A."/>
            <person name="Chaudhuri R.R."/>
            <person name="La Ragione R."/>
            <person name="Hildebrand F."/>
            <person name="Pallen M.J."/>
        </authorList>
    </citation>
    <scope>NUCLEOTIDE SEQUENCE</scope>
    <source>
        <strain evidence="4">CHK192-19661</strain>
    </source>
</reference>
<organism evidence="4 5">
    <name type="scientific">Candidatus Borkfalkia avicola</name>
    <dbReference type="NCBI Taxonomy" id="2838503"/>
    <lineage>
        <taxon>Bacteria</taxon>
        <taxon>Bacillati</taxon>
        <taxon>Bacillota</taxon>
        <taxon>Clostridia</taxon>
        <taxon>Christensenellales</taxon>
        <taxon>Christensenellaceae</taxon>
        <taxon>Candidatus Borkfalkia</taxon>
    </lineage>
</organism>
<protein>
    <submittedName>
        <fullName evidence="4">RHS repeat-associated core domain-containing protein</fullName>
    </submittedName>
</protein>
<dbReference type="AlphaFoldDB" id="A0A9D2D6X5"/>
<dbReference type="Pfam" id="PF25023">
    <property type="entry name" value="TEN_YD-shell"/>
    <property type="match status" value="1"/>
</dbReference>
<evidence type="ECO:0000256" key="2">
    <source>
        <dbReference type="SAM" id="Phobius"/>
    </source>
</evidence>
<evidence type="ECO:0000256" key="1">
    <source>
        <dbReference type="ARBA" id="ARBA00022737"/>
    </source>
</evidence>
<reference evidence="4" key="2">
    <citation type="submission" date="2021-04" db="EMBL/GenBank/DDBJ databases">
        <authorList>
            <person name="Gilroy R."/>
        </authorList>
    </citation>
    <scope>NUCLEOTIDE SEQUENCE</scope>
    <source>
        <strain evidence="4">CHK192-19661</strain>
    </source>
</reference>
<dbReference type="EMBL" id="DXCF01000023">
    <property type="protein sequence ID" value="HIZ09742.1"/>
    <property type="molecule type" value="Genomic_DNA"/>
</dbReference>
<dbReference type="Proteomes" id="UP000824025">
    <property type="component" value="Unassembled WGS sequence"/>
</dbReference>
<dbReference type="InterPro" id="IPR056823">
    <property type="entry name" value="TEN-like_YD-shell"/>
</dbReference>
<keyword evidence="2" id="KW-0812">Transmembrane</keyword>
<keyword evidence="2" id="KW-0472">Membrane</keyword>
<evidence type="ECO:0000313" key="4">
    <source>
        <dbReference type="EMBL" id="HIZ09742.1"/>
    </source>
</evidence>
<accession>A0A9D2D6X5</accession>
<dbReference type="InterPro" id="IPR050708">
    <property type="entry name" value="T6SS_VgrG/RHS"/>
</dbReference>
<evidence type="ECO:0000313" key="5">
    <source>
        <dbReference type="Proteomes" id="UP000824025"/>
    </source>
</evidence>
<evidence type="ECO:0000259" key="3">
    <source>
        <dbReference type="Pfam" id="PF25023"/>
    </source>
</evidence>
<feature type="transmembrane region" description="Helical" evidence="2">
    <location>
        <begin position="100"/>
        <end position="121"/>
    </location>
</feature>
<name>A0A9D2D6X5_9FIRM</name>